<dbReference type="PANTHER" id="PTHR42760">
    <property type="entry name" value="SHORT-CHAIN DEHYDROGENASES/REDUCTASES FAMILY MEMBER"/>
    <property type="match status" value="1"/>
</dbReference>
<dbReference type="PRINTS" id="PR00081">
    <property type="entry name" value="GDHRDH"/>
</dbReference>
<dbReference type="EMBL" id="JBHTBY010000008">
    <property type="protein sequence ID" value="MFC7321313.1"/>
    <property type="molecule type" value="Genomic_DNA"/>
</dbReference>
<evidence type="ECO:0000313" key="3">
    <source>
        <dbReference type="EMBL" id="MFC7321313.1"/>
    </source>
</evidence>
<dbReference type="GO" id="GO:0016491">
    <property type="term" value="F:oxidoreductase activity"/>
    <property type="evidence" value="ECO:0007669"/>
    <property type="project" value="UniProtKB-KW"/>
</dbReference>
<dbReference type="PRINTS" id="PR00080">
    <property type="entry name" value="SDRFAMILY"/>
</dbReference>
<dbReference type="SUPFAM" id="SSF51735">
    <property type="entry name" value="NAD(P)-binding Rossmann-fold domains"/>
    <property type="match status" value="1"/>
</dbReference>
<evidence type="ECO:0000256" key="2">
    <source>
        <dbReference type="ARBA" id="ARBA00023002"/>
    </source>
</evidence>
<sequence length="257" mass="27296">MGKLDGKVAMVTGGGQGIGRAIVELLALNDAIVVIADYQLENSQEAAKEIGGRVSAKKVDVRSSEQVQSVIEGIVHDHGRLDIIVNNAGISTMDTVVNSKEEDWDQTFNVNAKGVYLCCKYGAKQMIDQGGYGKIINISSQAGKNGYKYLGSYSASKHAVLGLTKVLALELADYQINVNAVCPGIVETDMKRNERKRGGELRGVSALDVEAEDHSQVPLGRTATPEDVAQAVLFLASSGSDYITGESVNVTGGMTMN</sequence>
<comment type="caution">
    <text evidence="3">The sequence shown here is derived from an EMBL/GenBank/DDBJ whole genome shotgun (WGS) entry which is preliminary data.</text>
</comment>
<accession>A0ABW2K3J0</accession>
<dbReference type="Gene3D" id="3.40.50.720">
    <property type="entry name" value="NAD(P)-binding Rossmann-like Domain"/>
    <property type="match status" value="1"/>
</dbReference>
<keyword evidence="4" id="KW-1185">Reference proteome</keyword>
<evidence type="ECO:0000313" key="4">
    <source>
        <dbReference type="Proteomes" id="UP001596494"/>
    </source>
</evidence>
<evidence type="ECO:0000256" key="1">
    <source>
        <dbReference type="ARBA" id="ARBA00006484"/>
    </source>
</evidence>
<dbReference type="InterPro" id="IPR002347">
    <property type="entry name" value="SDR_fam"/>
</dbReference>
<keyword evidence="2 3" id="KW-0560">Oxidoreductase</keyword>
<reference evidence="4" key="1">
    <citation type="journal article" date="2019" name="Int. J. Syst. Evol. Microbiol.">
        <title>The Global Catalogue of Microorganisms (GCM) 10K type strain sequencing project: providing services to taxonomists for standard genome sequencing and annotation.</title>
        <authorList>
            <consortium name="The Broad Institute Genomics Platform"/>
            <consortium name="The Broad Institute Genome Sequencing Center for Infectious Disease"/>
            <person name="Wu L."/>
            <person name="Ma J."/>
        </authorList>
    </citation>
    <scope>NUCLEOTIDE SEQUENCE [LARGE SCALE GENOMIC DNA]</scope>
    <source>
        <strain evidence="4">CCUG 73951</strain>
    </source>
</reference>
<dbReference type="InterPro" id="IPR036291">
    <property type="entry name" value="NAD(P)-bd_dom_sf"/>
</dbReference>
<protein>
    <submittedName>
        <fullName evidence="3">SDR family NAD(P)-dependent oxidoreductase</fullName>
        <ecNumber evidence="3">1.1.1.-</ecNumber>
    </submittedName>
</protein>
<organism evidence="3 4">
    <name type="scientific">Halobacillus campisalis</name>
    <dbReference type="NCBI Taxonomy" id="435909"/>
    <lineage>
        <taxon>Bacteria</taxon>
        <taxon>Bacillati</taxon>
        <taxon>Bacillota</taxon>
        <taxon>Bacilli</taxon>
        <taxon>Bacillales</taxon>
        <taxon>Bacillaceae</taxon>
        <taxon>Halobacillus</taxon>
    </lineage>
</organism>
<dbReference type="Proteomes" id="UP001596494">
    <property type="component" value="Unassembled WGS sequence"/>
</dbReference>
<dbReference type="PROSITE" id="PS00061">
    <property type="entry name" value="ADH_SHORT"/>
    <property type="match status" value="1"/>
</dbReference>
<dbReference type="PANTHER" id="PTHR42760:SF133">
    <property type="entry name" value="3-OXOACYL-[ACYL-CARRIER-PROTEIN] REDUCTASE"/>
    <property type="match status" value="1"/>
</dbReference>
<name>A0ABW2K3J0_9BACI</name>
<dbReference type="InterPro" id="IPR020904">
    <property type="entry name" value="Sc_DH/Rdtase_CS"/>
</dbReference>
<dbReference type="Pfam" id="PF13561">
    <property type="entry name" value="adh_short_C2"/>
    <property type="match status" value="1"/>
</dbReference>
<dbReference type="NCBIfam" id="NF005559">
    <property type="entry name" value="PRK07231.1"/>
    <property type="match status" value="1"/>
</dbReference>
<dbReference type="RefSeq" id="WP_289216417.1">
    <property type="nucleotide sequence ID" value="NZ_JAPVRC010000006.1"/>
</dbReference>
<gene>
    <name evidence="3" type="ORF">ACFQMN_10505</name>
</gene>
<dbReference type="EC" id="1.1.1.-" evidence="3"/>
<comment type="similarity">
    <text evidence="1">Belongs to the short-chain dehydrogenases/reductases (SDR) family.</text>
</comment>
<proteinExistence type="inferred from homology"/>